<evidence type="ECO:0000313" key="4">
    <source>
        <dbReference type="EMBL" id="SMG45782.1"/>
    </source>
</evidence>
<dbReference type="PANTHER" id="PTHR42736:SF1">
    <property type="entry name" value="PROTEIN-GLUTAMINE GAMMA-GLUTAMYLTRANSFERASE"/>
    <property type="match status" value="1"/>
</dbReference>
<proteinExistence type="predicted"/>
<dbReference type="Pfam" id="PF11992">
    <property type="entry name" value="TgpA_N"/>
    <property type="match status" value="1"/>
</dbReference>
<sequence>MTAQTPAPTRRGRAAQQIGRRSALDTTIDCAAIAALVVVAIVGFGPTFGGTGYLVAGFGALVLGLAIALVGARLRANILVLAAATLLVYMIFGGPLAVPTTTLFGVVPSLETIRALVLGVVFSWKDVLTLETPVGAFASVLIVPYLATLVASVLAFSFALRLRRAAWALLPAGALFVVAIAFGTRDAAAPIVQGLVFAGIALAWWAWRRSQDRARRIAATTLDSSAGAQAPDAGLARTRLALGAGLLVVALGAGLATGGLLAPVSAREVLRDAIVPPLDLHDYASPLVGFRKYVRDEKDDVLFTVKGLPDGARVRLATLDAYDGVVYNVAGDGTAGSGTFTRVSGDIPNDVKGDKATLDVTIGDLTGVWIPDAGYLDSFHFTGDRADELANSLHYNRTTGVAISTVGLAKGDSYSMDVVIPKVLTEEQLESHGLQSLSMPKSSGVPDDVPSLATQYIGDADRPLTQVRNLATSLSQEGFFSHGLEGEATSRAGHGAERISALLDAKQMIGDDEQYAVAMALMARSAGMPARVVMGFYPDKYAGASAEQQITGDQLHAWVEVAFDDAGWVAFDPTPPKDQVPQEEAPKPKSDPKAQVLQPPPPPQEPADLPPDLRTDDTNQDDENDANPIFVTVLIASGSLLALIVVLLTPVVVIGALKTRRRKARQNADRPADRLSGGWDEIVDRADDLGTAVGRGVTRRADAAVIAEAWPDLPVGAVAVRADHGVFGPGEPSADEVDAFWAEVDDIVRGMQDSRGWWKRLQARLSLRAYIGRRLESRSRRRRARS</sequence>
<evidence type="ECO:0000313" key="5">
    <source>
        <dbReference type="Proteomes" id="UP000193244"/>
    </source>
</evidence>
<dbReference type="InterPro" id="IPR021878">
    <property type="entry name" value="TgpA_N"/>
</dbReference>
<name>A0A1X7KX00_9MICO</name>
<dbReference type="Gene3D" id="3.10.620.30">
    <property type="match status" value="1"/>
</dbReference>
<feature type="transmembrane region" description="Helical" evidence="2">
    <location>
        <begin position="240"/>
        <end position="262"/>
    </location>
</feature>
<evidence type="ECO:0000256" key="2">
    <source>
        <dbReference type="SAM" id="Phobius"/>
    </source>
</evidence>
<feature type="transmembrane region" description="Helical" evidence="2">
    <location>
        <begin position="134"/>
        <end position="158"/>
    </location>
</feature>
<dbReference type="PANTHER" id="PTHR42736">
    <property type="entry name" value="PROTEIN-GLUTAMINE GAMMA-GLUTAMYLTRANSFERASE"/>
    <property type="match status" value="1"/>
</dbReference>
<dbReference type="RefSeq" id="WP_085487534.1">
    <property type="nucleotide sequence ID" value="NZ_FXAY01000005.1"/>
</dbReference>
<keyword evidence="2" id="KW-0812">Transmembrane</keyword>
<dbReference type="InterPro" id="IPR052901">
    <property type="entry name" value="Bact_TGase-like"/>
</dbReference>
<keyword evidence="5" id="KW-1185">Reference proteome</keyword>
<dbReference type="InterPro" id="IPR038765">
    <property type="entry name" value="Papain-like_cys_pep_sf"/>
</dbReference>
<evidence type="ECO:0000256" key="1">
    <source>
        <dbReference type="SAM" id="MobiDB-lite"/>
    </source>
</evidence>
<dbReference type="STRING" id="150121.SAMN06296010_3045"/>
<feature type="transmembrane region" description="Helical" evidence="2">
    <location>
        <begin position="629"/>
        <end position="657"/>
    </location>
</feature>
<dbReference type="InterPro" id="IPR002931">
    <property type="entry name" value="Transglutaminase-like"/>
</dbReference>
<gene>
    <name evidence="4" type="ORF">SAMN06296010_3045</name>
</gene>
<feature type="compositionally biased region" description="Pro residues" evidence="1">
    <location>
        <begin position="598"/>
        <end position="609"/>
    </location>
</feature>
<keyword evidence="2" id="KW-1133">Transmembrane helix</keyword>
<organism evidence="4 5">
    <name type="scientific">Agreia pratensis</name>
    <dbReference type="NCBI Taxonomy" id="150121"/>
    <lineage>
        <taxon>Bacteria</taxon>
        <taxon>Bacillati</taxon>
        <taxon>Actinomycetota</taxon>
        <taxon>Actinomycetes</taxon>
        <taxon>Micrococcales</taxon>
        <taxon>Microbacteriaceae</taxon>
        <taxon>Agreia</taxon>
    </lineage>
</organism>
<dbReference type="SMART" id="SM00460">
    <property type="entry name" value="TGc"/>
    <property type="match status" value="1"/>
</dbReference>
<dbReference type="OrthoDB" id="3651060at2"/>
<dbReference type="EMBL" id="FXAY01000005">
    <property type="protein sequence ID" value="SMG45782.1"/>
    <property type="molecule type" value="Genomic_DNA"/>
</dbReference>
<dbReference type="Pfam" id="PF01841">
    <property type="entry name" value="Transglut_core"/>
    <property type="match status" value="1"/>
</dbReference>
<dbReference type="AlphaFoldDB" id="A0A1X7KX00"/>
<protein>
    <submittedName>
        <fullName evidence="4">Transglutaminase-like superfamily protein</fullName>
    </submittedName>
</protein>
<reference evidence="5" key="1">
    <citation type="submission" date="2017-04" db="EMBL/GenBank/DDBJ databases">
        <authorList>
            <person name="Varghese N."/>
            <person name="Submissions S."/>
        </authorList>
    </citation>
    <scope>NUCLEOTIDE SEQUENCE [LARGE SCALE GENOMIC DNA]</scope>
    <source>
        <strain evidence="5">VKM Ac-2510</strain>
    </source>
</reference>
<keyword evidence="2" id="KW-0472">Membrane</keyword>
<accession>A0A1X7KX00</accession>
<feature type="transmembrane region" description="Helical" evidence="2">
    <location>
        <begin position="165"/>
        <end position="182"/>
    </location>
</feature>
<feature type="transmembrane region" description="Helical" evidence="2">
    <location>
        <begin position="188"/>
        <end position="207"/>
    </location>
</feature>
<evidence type="ECO:0000259" key="3">
    <source>
        <dbReference type="SMART" id="SM00460"/>
    </source>
</evidence>
<feature type="transmembrane region" description="Helical" evidence="2">
    <location>
        <begin position="78"/>
        <end position="98"/>
    </location>
</feature>
<feature type="domain" description="Transglutaminase-like" evidence="3">
    <location>
        <begin position="502"/>
        <end position="575"/>
    </location>
</feature>
<feature type="transmembrane region" description="Helical" evidence="2">
    <location>
        <begin position="23"/>
        <end position="45"/>
    </location>
</feature>
<feature type="transmembrane region" description="Helical" evidence="2">
    <location>
        <begin position="51"/>
        <end position="71"/>
    </location>
</feature>
<dbReference type="SUPFAM" id="SSF54001">
    <property type="entry name" value="Cysteine proteinases"/>
    <property type="match status" value="1"/>
</dbReference>
<dbReference type="Proteomes" id="UP000193244">
    <property type="component" value="Unassembled WGS sequence"/>
</dbReference>
<feature type="region of interest" description="Disordered" evidence="1">
    <location>
        <begin position="570"/>
        <end position="624"/>
    </location>
</feature>